<dbReference type="PRINTS" id="PR00081">
    <property type="entry name" value="GDHRDH"/>
</dbReference>
<dbReference type="InterPro" id="IPR002347">
    <property type="entry name" value="SDR_fam"/>
</dbReference>
<dbReference type="PROSITE" id="PS00061">
    <property type="entry name" value="ADH_SHORT"/>
    <property type="match status" value="1"/>
</dbReference>
<sequence length="254" mass="26050">MTSQRIAVITGGGRGIGRAVTERLAGDGFDVAIHYGADAAAARESAAAAEAHGRAAVTFAADLAASDAAGTFWRAYDEAAVAAGWDPARIDVLVNNAGVTLRGGIEELAPGDFDRQHAINVRAPYFVTRDALPRLGRGGRVIGISSGVTRIATPEILAYSMTKGAVDILTRTLAAQLGPRGITVNAVAPGVVETDMTTAWLSSDDVVRREISAAAALNRIGETSDVANVVAFLASPDAGWVTGQVLDATGGARL</sequence>
<protein>
    <submittedName>
        <fullName evidence="3">A-factor type gamma-butyrolactone 6-reductase ScbB</fullName>
    </submittedName>
</protein>
<proteinExistence type="inferred from homology"/>
<evidence type="ECO:0000313" key="3">
    <source>
        <dbReference type="EMBL" id="GAA1866183.1"/>
    </source>
</evidence>
<dbReference type="PANTHER" id="PTHR43639">
    <property type="entry name" value="OXIDOREDUCTASE, SHORT-CHAIN DEHYDROGENASE/REDUCTASE FAMILY (AFU_ORTHOLOGUE AFUA_5G02870)"/>
    <property type="match status" value="1"/>
</dbReference>
<keyword evidence="2" id="KW-0560">Oxidoreductase</keyword>
<gene>
    <name evidence="3" type="primary">scbB</name>
    <name evidence="3" type="ORF">GCM10009751_25440</name>
</gene>
<dbReference type="Gene3D" id="3.40.50.720">
    <property type="entry name" value="NAD(P)-binding Rossmann-like Domain"/>
    <property type="match status" value="1"/>
</dbReference>
<keyword evidence="4" id="KW-1185">Reference proteome</keyword>
<evidence type="ECO:0000256" key="1">
    <source>
        <dbReference type="ARBA" id="ARBA00006484"/>
    </source>
</evidence>
<accession>A0ABN2NET4</accession>
<evidence type="ECO:0000256" key="2">
    <source>
        <dbReference type="ARBA" id="ARBA00023002"/>
    </source>
</evidence>
<dbReference type="SUPFAM" id="SSF51735">
    <property type="entry name" value="NAD(P)-binding Rossmann-fold domains"/>
    <property type="match status" value="1"/>
</dbReference>
<comment type="similarity">
    <text evidence="1">Belongs to the short-chain dehydrogenases/reductases (SDR) family.</text>
</comment>
<dbReference type="Pfam" id="PF13561">
    <property type="entry name" value="adh_short_C2"/>
    <property type="match status" value="1"/>
</dbReference>
<dbReference type="RefSeq" id="WP_344103389.1">
    <property type="nucleotide sequence ID" value="NZ_BAAANL010000005.1"/>
</dbReference>
<name>A0ABN2NET4_9MICO</name>
<evidence type="ECO:0000313" key="4">
    <source>
        <dbReference type="Proteomes" id="UP001501094"/>
    </source>
</evidence>
<dbReference type="InterPro" id="IPR036291">
    <property type="entry name" value="NAD(P)-bd_dom_sf"/>
</dbReference>
<dbReference type="PRINTS" id="PR00080">
    <property type="entry name" value="SDRFAMILY"/>
</dbReference>
<dbReference type="PANTHER" id="PTHR43639:SF1">
    <property type="entry name" value="SHORT-CHAIN DEHYDROGENASE_REDUCTASE FAMILY PROTEIN"/>
    <property type="match status" value="1"/>
</dbReference>
<dbReference type="InterPro" id="IPR020904">
    <property type="entry name" value="Sc_DH/Rdtase_CS"/>
</dbReference>
<dbReference type="EMBL" id="BAAANL010000005">
    <property type="protein sequence ID" value="GAA1866183.1"/>
    <property type="molecule type" value="Genomic_DNA"/>
</dbReference>
<organism evidence="3 4">
    <name type="scientific">Myceligenerans crystallogenes</name>
    <dbReference type="NCBI Taxonomy" id="316335"/>
    <lineage>
        <taxon>Bacteria</taxon>
        <taxon>Bacillati</taxon>
        <taxon>Actinomycetota</taxon>
        <taxon>Actinomycetes</taxon>
        <taxon>Micrococcales</taxon>
        <taxon>Promicromonosporaceae</taxon>
        <taxon>Myceligenerans</taxon>
    </lineage>
</organism>
<comment type="caution">
    <text evidence="3">The sequence shown here is derived from an EMBL/GenBank/DDBJ whole genome shotgun (WGS) entry which is preliminary data.</text>
</comment>
<reference evidence="3 4" key="1">
    <citation type="journal article" date="2019" name="Int. J. Syst. Evol. Microbiol.">
        <title>The Global Catalogue of Microorganisms (GCM) 10K type strain sequencing project: providing services to taxonomists for standard genome sequencing and annotation.</title>
        <authorList>
            <consortium name="The Broad Institute Genomics Platform"/>
            <consortium name="The Broad Institute Genome Sequencing Center for Infectious Disease"/>
            <person name="Wu L."/>
            <person name="Ma J."/>
        </authorList>
    </citation>
    <scope>NUCLEOTIDE SEQUENCE [LARGE SCALE GENOMIC DNA]</scope>
    <source>
        <strain evidence="3 4">JCM 14326</strain>
    </source>
</reference>
<dbReference type="Proteomes" id="UP001501094">
    <property type="component" value="Unassembled WGS sequence"/>
</dbReference>